<evidence type="ECO:0000313" key="3">
    <source>
        <dbReference type="Proteomes" id="UP000030403"/>
    </source>
</evidence>
<evidence type="ECO:0000313" key="2">
    <source>
        <dbReference type="EMBL" id="KGX85808.1"/>
    </source>
</evidence>
<organism evidence="2 3">
    <name type="scientific">Pontibacillus marinus BH030004 = DSM 16465</name>
    <dbReference type="NCBI Taxonomy" id="1385511"/>
    <lineage>
        <taxon>Bacteria</taxon>
        <taxon>Bacillati</taxon>
        <taxon>Bacillota</taxon>
        <taxon>Bacilli</taxon>
        <taxon>Bacillales</taxon>
        <taxon>Bacillaceae</taxon>
        <taxon>Pontibacillus</taxon>
    </lineage>
</organism>
<reference evidence="2 3" key="1">
    <citation type="submission" date="2013-08" db="EMBL/GenBank/DDBJ databases">
        <authorList>
            <person name="Huang J."/>
            <person name="Wang G."/>
        </authorList>
    </citation>
    <scope>NUCLEOTIDE SEQUENCE [LARGE SCALE GENOMIC DNA]</scope>
    <source>
        <strain evidence="2 3">BH030004</strain>
    </source>
</reference>
<dbReference type="AlphaFoldDB" id="A0A0A5G3T9"/>
<accession>A0A0A5G3T9</accession>
<keyword evidence="1" id="KW-0732">Signal</keyword>
<dbReference type="EMBL" id="AVPF01000036">
    <property type="protein sequence ID" value="KGX85808.1"/>
    <property type="molecule type" value="Genomic_DNA"/>
</dbReference>
<keyword evidence="3" id="KW-1185">Reference proteome</keyword>
<dbReference type="RefSeq" id="WP_027446065.1">
    <property type="nucleotide sequence ID" value="NZ_AULJ01000020.1"/>
</dbReference>
<evidence type="ECO:0008006" key="4">
    <source>
        <dbReference type="Google" id="ProtNLM"/>
    </source>
</evidence>
<feature type="signal peptide" evidence="1">
    <location>
        <begin position="1"/>
        <end position="24"/>
    </location>
</feature>
<dbReference type="Proteomes" id="UP000030403">
    <property type="component" value="Unassembled WGS sequence"/>
</dbReference>
<name>A0A0A5G3T9_9BACI</name>
<proteinExistence type="predicted"/>
<dbReference type="STRING" id="1385511.GCA_000425225_02058"/>
<protein>
    <recommendedName>
        <fullName evidence="4">Lipoprotein</fullName>
    </recommendedName>
</protein>
<feature type="chain" id="PRO_5002009514" description="Lipoprotein" evidence="1">
    <location>
        <begin position="25"/>
        <end position="148"/>
    </location>
</feature>
<gene>
    <name evidence="2" type="ORF">N783_13675</name>
</gene>
<evidence type="ECO:0000256" key="1">
    <source>
        <dbReference type="SAM" id="SignalP"/>
    </source>
</evidence>
<sequence length="148" mass="17024">MKRMILLLLSVIMISIPLGCSVQSQQPFSKMEITKADQNIKQFIAQIQDKGVYLFGDQLDSDQYYVLLDGVDRNNNDEHSYFSNVYTEIKDGTLNIFYSQSTQSQNGDKQLLFKIDKKQFNDDYDNIKLFKNNKGTAFTSIVVQNNTP</sequence>
<comment type="caution">
    <text evidence="2">The sequence shown here is derived from an EMBL/GenBank/DDBJ whole genome shotgun (WGS) entry which is preliminary data.</text>
</comment>